<feature type="transmembrane region" description="Helical" evidence="6">
    <location>
        <begin position="362"/>
        <end position="383"/>
    </location>
</feature>
<keyword evidence="9" id="KW-1185">Reference proteome</keyword>
<sequence>MSLTDRESQPVPARRHRTAGGGRALTAGTMLAVYLVLLVAIPSNLTITALGGFGRPSVLWGLLLLFWWLLTRLQMRAVDAVPVTQPVRIALIALVVIVLVCFASLMLRGQPADQISPAITALLRLASWSGVLLVAMDGIRTHDDAARIVRALAIAGGGVAALGLAQFITGQSLLDWVSSIPGISVDGASVATRSAFTRASATAAHPLEYGTALVGLLPIAIGTAVARGFPERRQTRPWIWWTIVGLIMAAALLSVSRSAILGLAVALVASLPAIPQAYRWLIGVGGAIVTAVVIVVVPGMLGTVVSLFAGASDDPSTQSRSDAVARVPEFIATSPWIGQGFGTFLPRYYIFDNQWVLLTVEIGILGVLAFAAVVASAFGSAAWAARVSPFEDTKAMGRSLAASVLTIAVLFVFFDGLSFPISGGLLFLIVGLTAAMRTIAAADIGIRASAERLSTFAESD</sequence>
<evidence type="ECO:0000256" key="5">
    <source>
        <dbReference type="SAM" id="MobiDB-lite"/>
    </source>
</evidence>
<dbReference type="RefSeq" id="WP_147049629.1">
    <property type="nucleotide sequence ID" value="NZ_BKAH01000002.1"/>
</dbReference>
<accession>A0A5C8I7H4</accession>
<comment type="subcellular location">
    <subcellularLocation>
        <location evidence="1">Membrane</location>
        <topology evidence="1">Multi-pass membrane protein</topology>
    </subcellularLocation>
</comment>
<proteinExistence type="predicted"/>
<evidence type="ECO:0000256" key="4">
    <source>
        <dbReference type="ARBA" id="ARBA00023136"/>
    </source>
</evidence>
<dbReference type="EMBL" id="VRSX01000001">
    <property type="protein sequence ID" value="TXK15446.1"/>
    <property type="molecule type" value="Genomic_DNA"/>
</dbReference>
<dbReference type="PANTHER" id="PTHR37422">
    <property type="entry name" value="TEICHURONIC ACID BIOSYNTHESIS PROTEIN TUAE"/>
    <property type="match status" value="1"/>
</dbReference>
<comment type="caution">
    <text evidence="8">The sequence shown here is derived from an EMBL/GenBank/DDBJ whole genome shotgun (WGS) entry which is preliminary data.</text>
</comment>
<protein>
    <submittedName>
        <fullName evidence="8">O-antigen ligase domain-containing protein</fullName>
    </submittedName>
</protein>
<feature type="transmembrane region" description="Helical" evidence="6">
    <location>
        <begin position="209"/>
        <end position="226"/>
    </location>
</feature>
<evidence type="ECO:0000313" key="9">
    <source>
        <dbReference type="Proteomes" id="UP000321949"/>
    </source>
</evidence>
<feature type="region of interest" description="Disordered" evidence="5">
    <location>
        <begin position="1"/>
        <end position="20"/>
    </location>
</feature>
<evidence type="ECO:0000313" key="8">
    <source>
        <dbReference type="EMBL" id="TXK15446.1"/>
    </source>
</evidence>
<gene>
    <name evidence="8" type="ORF">FVP74_03360</name>
</gene>
<dbReference type="Pfam" id="PF04932">
    <property type="entry name" value="Wzy_C"/>
    <property type="match status" value="1"/>
</dbReference>
<evidence type="ECO:0000256" key="1">
    <source>
        <dbReference type="ARBA" id="ARBA00004141"/>
    </source>
</evidence>
<reference evidence="8 9" key="1">
    <citation type="submission" date="2019-08" db="EMBL/GenBank/DDBJ databases">
        <authorList>
            <person name="Dong K."/>
        </authorList>
    </citation>
    <scope>NUCLEOTIDE SEQUENCE [LARGE SCALE GENOMIC DNA]</scope>
    <source>
        <strain evidence="8 9">K-1</strain>
    </source>
</reference>
<dbReference type="InterPro" id="IPR007016">
    <property type="entry name" value="O-antigen_ligase-rel_domated"/>
</dbReference>
<feature type="transmembrane region" description="Helical" evidence="6">
    <location>
        <begin position="21"/>
        <end position="41"/>
    </location>
</feature>
<evidence type="ECO:0000259" key="7">
    <source>
        <dbReference type="Pfam" id="PF04932"/>
    </source>
</evidence>
<feature type="domain" description="O-antigen ligase-related" evidence="7">
    <location>
        <begin position="245"/>
        <end position="371"/>
    </location>
</feature>
<dbReference type="InterPro" id="IPR051533">
    <property type="entry name" value="WaaL-like"/>
</dbReference>
<keyword evidence="8" id="KW-0436">Ligase</keyword>
<evidence type="ECO:0000256" key="2">
    <source>
        <dbReference type="ARBA" id="ARBA00022692"/>
    </source>
</evidence>
<feature type="transmembrane region" description="Helical" evidence="6">
    <location>
        <begin position="426"/>
        <end position="446"/>
    </location>
</feature>
<feature type="transmembrane region" description="Helical" evidence="6">
    <location>
        <begin position="280"/>
        <end position="309"/>
    </location>
</feature>
<feature type="transmembrane region" description="Helical" evidence="6">
    <location>
        <begin position="395"/>
        <end position="414"/>
    </location>
</feature>
<dbReference type="GO" id="GO:0016874">
    <property type="term" value="F:ligase activity"/>
    <property type="evidence" value="ECO:0007669"/>
    <property type="project" value="UniProtKB-KW"/>
</dbReference>
<dbReference type="PANTHER" id="PTHR37422:SF13">
    <property type="entry name" value="LIPOPOLYSACCHARIDE BIOSYNTHESIS PROTEIN PA4999-RELATED"/>
    <property type="match status" value="1"/>
</dbReference>
<dbReference type="Proteomes" id="UP000321949">
    <property type="component" value="Unassembled WGS sequence"/>
</dbReference>
<keyword evidence="4 6" id="KW-0472">Membrane</keyword>
<organism evidence="8 9">
    <name type="scientific">Microbacterium saccharophilum</name>
    <dbReference type="NCBI Taxonomy" id="1213358"/>
    <lineage>
        <taxon>Bacteria</taxon>
        <taxon>Bacillati</taxon>
        <taxon>Actinomycetota</taxon>
        <taxon>Actinomycetes</taxon>
        <taxon>Micrococcales</taxon>
        <taxon>Microbacteriaceae</taxon>
        <taxon>Microbacterium</taxon>
    </lineage>
</organism>
<evidence type="ECO:0000256" key="3">
    <source>
        <dbReference type="ARBA" id="ARBA00022989"/>
    </source>
</evidence>
<feature type="transmembrane region" description="Helical" evidence="6">
    <location>
        <begin position="89"/>
        <end position="109"/>
    </location>
</feature>
<keyword evidence="3 6" id="KW-1133">Transmembrane helix</keyword>
<name>A0A5C8I7H4_9MICO</name>
<dbReference type="AlphaFoldDB" id="A0A5C8I7H4"/>
<feature type="transmembrane region" description="Helical" evidence="6">
    <location>
        <begin position="47"/>
        <end position="69"/>
    </location>
</feature>
<evidence type="ECO:0000256" key="6">
    <source>
        <dbReference type="SAM" id="Phobius"/>
    </source>
</evidence>
<feature type="transmembrane region" description="Helical" evidence="6">
    <location>
        <begin position="148"/>
        <end position="168"/>
    </location>
</feature>
<feature type="transmembrane region" description="Helical" evidence="6">
    <location>
        <begin position="238"/>
        <end position="268"/>
    </location>
</feature>
<keyword evidence="2 6" id="KW-0812">Transmembrane</keyword>
<dbReference type="GO" id="GO:0016020">
    <property type="term" value="C:membrane"/>
    <property type="evidence" value="ECO:0007669"/>
    <property type="project" value="UniProtKB-SubCell"/>
</dbReference>
<dbReference type="OrthoDB" id="5243524at2"/>
<feature type="transmembrane region" description="Helical" evidence="6">
    <location>
        <begin position="115"/>
        <end position="136"/>
    </location>
</feature>